<dbReference type="InterPro" id="IPR039601">
    <property type="entry name" value="Rrn5"/>
</dbReference>
<feature type="compositionally biased region" description="Acidic residues" evidence="1">
    <location>
        <begin position="434"/>
        <end position="458"/>
    </location>
</feature>
<feature type="compositionally biased region" description="Basic and acidic residues" evidence="1">
    <location>
        <begin position="63"/>
        <end position="72"/>
    </location>
</feature>
<evidence type="ECO:0008006" key="4">
    <source>
        <dbReference type="Google" id="ProtNLM"/>
    </source>
</evidence>
<accession>A0AA40AFJ8</accession>
<feature type="region of interest" description="Disordered" evidence="1">
    <location>
        <begin position="419"/>
        <end position="485"/>
    </location>
</feature>
<evidence type="ECO:0000313" key="3">
    <source>
        <dbReference type="Proteomes" id="UP001172102"/>
    </source>
</evidence>
<dbReference type="GO" id="GO:0000500">
    <property type="term" value="C:RNA polymerase I upstream activating factor complex"/>
    <property type="evidence" value="ECO:0007669"/>
    <property type="project" value="InterPro"/>
</dbReference>
<feature type="compositionally biased region" description="Acidic residues" evidence="1">
    <location>
        <begin position="472"/>
        <end position="485"/>
    </location>
</feature>
<comment type="caution">
    <text evidence="2">The sequence shown here is derived from an EMBL/GenBank/DDBJ whole genome shotgun (WGS) entry which is preliminary data.</text>
</comment>
<feature type="compositionally biased region" description="Acidic residues" evidence="1">
    <location>
        <begin position="45"/>
        <end position="62"/>
    </location>
</feature>
<dbReference type="EMBL" id="JAUKUA010000004">
    <property type="protein sequence ID" value="KAK0714917.1"/>
    <property type="molecule type" value="Genomic_DNA"/>
</dbReference>
<sequence>MDLDGSSSSPGPASSKSDEFSDDSLSYNLPVRHRDAASVGSEYDPLSEEEASESAGSEDSDDEKGKAERGPPELHPAPHGPHRSSPLKRPLQSPTPTESERPFKRAKGLINTEYLTLLNTEIQDASAGIVIPNRSKFPATRRIGLTSWSAMEKEIFFGALSRLGPDNLAGIAAKIGTKGELEVAQYLRLLADTARVRERQDRGLPTLQLADIPAAIELSQECCKALEEAGNAFSMRQEAYEETREKKRWGENNWLIDSSTRKKIEKKAPPQLKSVGLFRVDTWLRLSKHVFMNSSSPEYNWTAMSDDEPAIRATALEDFYSIVASLARRIISASIYESQSRIRSVKSWNPAIRHIVRRKDVETAVLSLGLRSNKQHFWAGAARRLKLNVPNDEHWYGSIAYDKEAKFMPYNDVEQALGGVGKGDVPAPAIGSDNETDSENEDTGMSDMSSDDTDDDDSDAIHYSGGEAAMGDSDESVMEDGDQDEVQQEANELFVYSAIDYSKASRAKTAVKNRIKVVQAEDAYAGLVDARAACDEEKRLWELLGRTPATELATPNVSEVPTRRKRLPIDDLILSTSVGEGRWRDAAGAAAAKWEVEASTALERLEMEQMDDEE</sequence>
<organism evidence="2 3">
    <name type="scientific">Lasiosphaeris hirsuta</name>
    <dbReference type="NCBI Taxonomy" id="260670"/>
    <lineage>
        <taxon>Eukaryota</taxon>
        <taxon>Fungi</taxon>
        <taxon>Dikarya</taxon>
        <taxon>Ascomycota</taxon>
        <taxon>Pezizomycotina</taxon>
        <taxon>Sordariomycetes</taxon>
        <taxon>Sordariomycetidae</taxon>
        <taxon>Sordariales</taxon>
        <taxon>Lasiosphaeriaceae</taxon>
        <taxon>Lasiosphaeris</taxon>
    </lineage>
</organism>
<evidence type="ECO:0000256" key="1">
    <source>
        <dbReference type="SAM" id="MobiDB-lite"/>
    </source>
</evidence>
<reference evidence="2" key="1">
    <citation type="submission" date="2023-06" db="EMBL/GenBank/DDBJ databases">
        <title>Genome-scale phylogeny and comparative genomics of the fungal order Sordariales.</title>
        <authorList>
            <consortium name="Lawrence Berkeley National Laboratory"/>
            <person name="Hensen N."/>
            <person name="Bonometti L."/>
            <person name="Westerberg I."/>
            <person name="Brannstrom I.O."/>
            <person name="Guillou S."/>
            <person name="Cros-Aarteil S."/>
            <person name="Calhoun S."/>
            <person name="Haridas S."/>
            <person name="Kuo A."/>
            <person name="Mondo S."/>
            <person name="Pangilinan J."/>
            <person name="Riley R."/>
            <person name="Labutti K."/>
            <person name="Andreopoulos B."/>
            <person name="Lipzen A."/>
            <person name="Chen C."/>
            <person name="Yanf M."/>
            <person name="Daum C."/>
            <person name="Ng V."/>
            <person name="Clum A."/>
            <person name="Steindorff A."/>
            <person name="Ohm R."/>
            <person name="Martin F."/>
            <person name="Silar P."/>
            <person name="Natvig D."/>
            <person name="Lalanne C."/>
            <person name="Gautier V."/>
            <person name="Ament-Velasquez S.L."/>
            <person name="Kruys A."/>
            <person name="Hutchinson M.I."/>
            <person name="Powell A.J."/>
            <person name="Barry K."/>
            <person name="Miller A.N."/>
            <person name="Grigoriev I.V."/>
            <person name="Debuchy R."/>
            <person name="Gladieux P."/>
            <person name="Thoren M.H."/>
            <person name="Johannesson H."/>
        </authorList>
    </citation>
    <scope>NUCLEOTIDE SEQUENCE</scope>
    <source>
        <strain evidence="2">SMH4607-1</strain>
    </source>
</reference>
<feature type="region of interest" description="Disordered" evidence="1">
    <location>
        <begin position="1"/>
        <end position="105"/>
    </location>
</feature>
<dbReference type="Proteomes" id="UP001172102">
    <property type="component" value="Unassembled WGS sequence"/>
</dbReference>
<gene>
    <name evidence="2" type="ORF">B0H67DRAFT_579502</name>
</gene>
<dbReference type="AlphaFoldDB" id="A0AA40AFJ8"/>
<dbReference type="PANTHER" id="PTHR28079">
    <property type="entry name" value="RNA POLYMERASE I-SPECIFIC TRANSCRIPTION INITIATION FACTOR RRN5"/>
    <property type="match status" value="1"/>
</dbReference>
<dbReference type="GO" id="GO:0001181">
    <property type="term" value="F:RNA polymerase I general transcription initiation factor activity"/>
    <property type="evidence" value="ECO:0007669"/>
    <property type="project" value="TreeGrafter"/>
</dbReference>
<keyword evidence="3" id="KW-1185">Reference proteome</keyword>
<evidence type="ECO:0000313" key="2">
    <source>
        <dbReference type="EMBL" id="KAK0714917.1"/>
    </source>
</evidence>
<proteinExistence type="predicted"/>
<dbReference type="PANTHER" id="PTHR28079:SF1">
    <property type="entry name" value="RNA POLYMERASE I-SPECIFIC TRANSCRIPTION INITIATION FACTOR RRN5"/>
    <property type="match status" value="1"/>
</dbReference>
<dbReference type="GO" id="GO:0006361">
    <property type="term" value="P:transcription initiation at RNA polymerase I promoter"/>
    <property type="evidence" value="ECO:0007669"/>
    <property type="project" value="TreeGrafter"/>
</dbReference>
<feature type="compositionally biased region" description="Low complexity" evidence="1">
    <location>
        <begin position="1"/>
        <end position="15"/>
    </location>
</feature>
<dbReference type="GO" id="GO:0042790">
    <property type="term" value="P:nucleolar large rRNA transcription by RNA polymerase I"/>
    <property type="evidence" value="ECO:0007669"/>
    <property type="project" value="InterPro"/>
</dbReference>
<dbReference type="GO" id="GO:0000182">
    <property type="term" value="F:rDNA binding"/>
    <property type="evidence" value="ECO:0007669"/>
    <property type="project" value="TreeGrafter"/>
</dbReference>
<name>A0AA40AFJ8_9PEZI</name>
<protein>
    <recommendedName>
        <fullName evidence="4">Myb-like domain-containing protein</fullName>
    </recommendedName>
</protein>